<feature type="compositionally biased region" description="Polar residues" evidence="1">
    <location>
        <begin position="293"/>
        <end position="306"/>
    </location>
</feature>
<feature type="compositionally biased region" description="Pro residues" evidence="1">
    <location>
        <begin position="47"/>
        <end position="57"/>
    </location>
</feature>
<feature type="compositionally biased region" description="Basic and acidic residues" evidence="1">
    <location>
        <begin position="329"/>
        <end position="339"/>
    </location>
</feature>
<dbReference type="EMBL" id="JAIWOZ010000001">
    <property type="protein sequence ID" value="KAH6610891.1"/>
    <property type="molecule type" value="Genomic_DNA"/>
</dbReference>
<feature type="compositionally biased region" description="Pro residues" evidence="1">
    <location>
        <begin position="313"/>
        <end position="324"/>
    </location>
</feature>
<feature type="compositionally biased region" description="Basic and acidic residues" evidence="1">
    <location>
        <begin position="275"/>
        <end position="290"/>
    </location>
</feature>
<evidence type="ECO:0000313" key="3">
    <source>
        <dbReference type="Proteomes" id="UP000827724"/>
    </source>
</evidence>
<protein>
    <submittedName>
        <fullName evidence="2">Uncharacterized protein</fullName>
    </submittedName>
</protein>
<evidence type="ECO:0000256" key="1">
    <source>
        <dbReference type="SAM" id="MobiDB-lite"/>
    </source>
</evidence>
<dbReference type="AlphaFoldDB" id="A0A9P8QT18"/>
<feature type="compositionally biased region" description="Basic and acidic residues" evidence="1">
    <location>
        <begin position="154"/>
        <end position="163"/>
    </location>
</feature>
<reference evidence="2" key="1">
    <citation type="submission" date="2021-08" db="EMBL/GenBank/DDBJ databases">
        <title>Chromosome-Level Trichoderma cornu-damae using Hi-C Data.</title>
        <authorList>
            <person name="Kim C.S."/>
        </authorList>
    </citation>
    <scope>NUCLEOTIDE SEQUENCE</scope>
    <source>
        <strain evidence="2">KA19-0412C</strain>
    </source>
</reference>
<name>A0A9P8QT18_9HYPO</name>
<evidence type="ECO:0000313" key="2">
    <source>
        <dbReference type="EMBL" id="KAH6610891.1"/>
    </source>
</evidence>
<organism evidence="2 3">
    <name type="scientific">Trichoderma cornu-damae</name>
    <dbReference type="NCBI Taxonomy" id="654480"/>
    <lineage>
        <taxon>Eukaryota</taxon>
        <taxon>Fungi</taxon>
        <taxon>Dikarya</taxon>
        <taxon>Ascomycota</taxon>
        <taxon>Pezizomycotina</taxon>
        <taxon>Sordariomycetes</taxon>
        <taxon>Hypocreomycetidae</taxon>
        <taxon>Hypocreales</taxon>
        <taxon>Hypocreaceae</taxon>
        <taxon>Trichoderma</taxon>
    </lineage>
</organism>
<comment type="caution">
    <text evidence="2">The sequence shown here is derived from an EMBL/GenBank/DDBJ whole genome shotgun (WGS) entry which is preliminary data.</text>
</comment>
<sequence>MSTLNDEKSYAPPGQGNEAAADMSTELALDPVDTASGHHAIAVVAPEPWPSENPPSPDSVSAQQQPLPSFDVAHQGWDASNVSTAKCDFCHNQRRGTLQKCRICKLSICRECCVNGRLHNDQRHTIDAAAVDWDAPPNSRKRKHRALEEAAADADERPTEPKRQRAGANPRRGRGRPVAKPSRGASASPAVDDIPSEEGTPAAESDMSERGPAPEYSYISPMEPRLSVAPSPYFPSISRAQHTDVVVVPPKCPDQHQRETASPSYRRLAAAAGLRSDESDRGRAPLESRVRPATSNSAVSPANGGSQAALPRLVPPPPPPPPPSELLDLDERGQRRPPGERFQTGPDTLGRLEHLLHHHRQSVPSETWPSHEHVSSLGVRLADAARTKLMSSSAPIPLDHCLRDAIQHEWGSRAFVGIDPDAGRRYRHLLAAAYFASACLGLPPQLNAARAWLCETEQSLRETGHEPTKSAPLMNFLQEIGVWYLRQAQR</sequence>
<proteinExistence type="predicted"/>
<feature type="region of interest" description="Disordered" evidence="1">
    <location>
        <begin position="1"/>
        <end position="65"/>
    </location>
</feature>
<keyword evidence="3" id="KW-1185">Reference proteome</keyword>
<feature type="region of interest" description="Disordered" evidence="1">
    <location>
        <begin position="250"/>
        <end position="347"/>
    </location>
</feature>
<dbReference type="OrthoDB" id="5145552at2759"/>
<feature type="region of interest" description="Disordered" evidence="1">
    <location>
        <begin position="132"/>
        <end position="219"/>
    </location>
</feature>
<accession>A0A9P8QT18</accession>
<dbReference type="Proteomes" id="UP000827724">
    <property type="component" value="Unassembled WGS sequence"/>
</dbReference>
<gene>
    <name evidence="2" type="ORF">Trco_000911</name>
</gene>